<dbReference type="AlphaFoldDB" id="A0A4Q8D2F0"/>
<dbReference type="PANTHER" id="PTHR48069:SF3">
    <property type="entry name" value="DIHYDROFOLATE REDUCTASE"/>
    <property type="match status" value="1"/>
</dbReference>
<dbReference type="InterPro" id="IPR012259">
    <property type="entry name" value="DHFR"/>
</dbReference>
<evidence type="ECO:0000259" key="10">
    <source>
        <dbReference type="PROSITE" id="PS51330"/>
    </source>
</evidence>
<keyword evidence="6 8" id="KW-0560">Oxidoreductase</keyword>
<dbReference type="GO" id="GO:0006730">
    <property type="term" value="P:one-carbon metabolic process"/>
    <property type="evidence" value="ECO:0007669"/>
    <property type="project" value="UniProtKB-KW"/>
</dbReference>
<dbReference type="GO" id="GO:0004146">
    <property type="term" value="F:dihydrofolate reductase activity"/>
    <property type="evidence" value="ECO:0007669"/>
    <property type="project" value="UniProtKB-EC"/>
</dbReference>
<dbReference type="InterPro" id="IPR024072">
    <property type="entry name" value="DHFR-like_dom_sf"/>
</dbReference>
<comment type="caution">
    <text evidence="11">The sequence shown here is derived from an EMBL/GenBank/DDBJ whole genome shotgun (WGS) entry which is preliminary data.</text>
</comment>
<dbReference type="PRINTS" id="PR00070">
    <property type="entry name" value="DHFR"/>
</dbReference>
<reference evidence="11 12" key="1">
    <citation type="submission" date="2019-02" db="EMBL/GenBank/DDBJ databases">
        <title>Genomic Encyclopedia of Type Strains, Phase IV (KMG-IV): sequencing the most valuable type-strain genomes for metagenomic binning, comparative biology and taxonomic classification.</title>
        <authorList>
            <person name="Goeker M."/>
        </authorList>
    </citation>
    <scope>NUCLEOTIDE SEQUENCE [LARGE SCALE GENOMIC DNA]</scope>
    <source>
        <strain evidence="11 12">DSM 21056</strain>
    </source>
</reference>
<dbReference type="PANTHER" id="PTHR48069">
    <property type="entry name" value="DIHYDROFOLATE REDUCTASE"/>
    <property type="match status" value="1"/>
</dbReference>
<evidence type="ECO:0000256" key="9">
    <source>
        <dbReference type="RuleBase" id="RU004474"/>
    </source>
</evidence>
<name>A0A4Q8D2F0_9GAMM</name>
<dbReference type="Pfam" id="PF00186">
    <property type="entry name" value="DHFR_1"/>
    <property type="match status" value="1"/>
</dbReference>
<feature type="domain" description="DHFR" evidence="10">
    <location>
        <begin position="2"/>
        <end position="160"/>
    </location>
</feature>
<evidence type="ECO:0000256" key="1">
    <source>
        <dbReference type="ARBA" id="ARBA00004903"/>
    </source>
</evidence>
<comment type="function">
    <text evidence="7 8">Key enzyme in folate metabolism. Catalyzes an essential reaction for de novo glycine and purine synthesis, and for DNA precursor synthesis.</text>
</comment>
<evidence type="ECO:0000313" key="12">
    <source>
        <dbReference type="Proteomes" id="UP000292298"/>
    </source>
</evidence>
<protein>
    <recommendedName>
        <fullName evidence="3 8">Dihydrofolate reductase</fullName>
        <ecNumber evidence="3 8">1.5.1.3</ecNumber>
    </recommendedName>
</protein>
<evidence type="ECO:0000256" key="4">
    <source>
        <dbReference type="ARBA" id="ARBA00022563"/>
    </source>
</evidence>
<evidence type="ECO:0000256" key="3">
    <source>
        <dbReference type="ARBA" id="ARBA00012856"/>
    </source>
</evidence>
<organism evidence="11 12">
    <name type="scientific">Spiribacter vilamensis</name>
    <dbReference type="NCBI Taxonomy" id="531306"/>
    <lineage>
        <taxon>Bacteria</taxon>
        <taxon>Pseudomonadati</taxon>
        <taxon>Pseudomonadota</taxon>
        <taxon>Gammaproteobacteria</taxon>
        <taxon>Chromatiales</taxon>
        <taxon>Ectothiorhodospiraceae</taxon>
        <taxon>Spiribacter</taxon>
    </lineage>
</organism>
<evidence type="ECO:0000256" key="5">
    <source>
        <dbReference type="ARBA" id="ARBA00022857"/>
    </source>
</evidence>
<comment type="pathway">
    <text evidence="1 8">Cofactor biosynthesis; tetrahydrofolate biosynthesis; 5,6,7,8-tetrahydrofolate from 7,8-dihydrofolate: step 1/1.</text>
</comment>
<dbReference type="SUPFAM" id="SSF53597">
    <property type="entry name" value="Dihydrofolate reductase-like"/>
    <property type="match status" value="1"/>
</dbReference>
<dbReference type="PIRSF" id="PIRSF000194">
    <property type="entry name" value="DHFR"/>
    <property type="match status" value="1"/>
</dbReference>
<evidence type="ECO:0000256" key="2">
    <source>
        <dbReference type="ARBA" id="ARBA00009539"/>
    </source>
</evidence>
<dbReference type="InterPro" id="IPR017925">
    <property type="entry name" value="DHFR_CS"/>
</dbReference>
<dbReference type="Proteomes" id="UP000292298">
    <property type="component" value="Unassembled WGS sequence"/>
</dbReference>
<gene>
    <name evidence="11" type="ORF">EV698_1860</name>
</gene>
<comment type="catalytic activity">
    <reaction evidence="8">
        <text>(6S)-5,6,7,8-tetrahydrofolate + NADP(+) = 7,8-dihydrofolate + NADPH + H(+)</text>
        <dbReference type="Rhea" id="RHEA:15009"/>
        <dbReference type="ChEBI" id="CHEBI:15378"/>
        <dbReference type="ChEBI" id="CHEBI:57451"/>
        <dbReference type="ChEBI" id="CHEBI:57453"/>
        <dbReference type="ChEBI" id="CHEBI:57783"/>
        <dbReference type="ChEBI" id="CHEBI:58349"/>
        <dbReference type="EC" id="1.5.1.3"/>
    </reaction>
</comment>
<dbReference type="OrthoDB" id="9804315at2"/>
<dbReference type="EMBL" id="SHLI01000001">
    <property type="protein sequence ID" value="RZU99568.1"/>
    <property type="molecule type" value="Genomic_DNA"/>
</dbReference>
<dbReference type="GO" id="GO:0046452">
    <property type="term" value="P:dihydrofolate metabolic process"/>
    <property type="evidence" value="ECO:0007669"/>
    <property type="project" value="TreeGrafter"/>
</dbReference>
<evidence type="ECO:0000256" key="6">
    <source>
        <dbReference type="ARBA" id="ARBA00023002"/>
    </source>
</evidence>
<dbReference type="GO" id="GO:0005829">
    <property type="term" value="C:cytosol"/>
    <property type="evidence" value="ECO:0007669"/>
    <property type="project" value="TreeGrafter"/>
</dbReference>
<dbReference type="UniPathway" id="UPA00077">
    <property type="reaction ID" value="UER00158"/>
</dbReference>
<sequence>MQITFVVAMTDNRVIGQDNDLPWRLPDDMRHFVALTRDKPIVMGRRNYQSIGRPLPRRQNIVMTRNPDWSAPGVDVVHSMEAAIAAAGDVAELMVIGGAAIYEAFLPRADRIELTRVRAELAGDTWFPVFEGPDWQRTAITHHPADAEHAYPMDFETWERQPDS</sequence>
<dbReference type="FunFam" id="3.40.430.10:FF:000001">
    <property type="entry name" value="Dihydrofolate reductase"/>
    <property type="match status" value="1"/>
</dbReference>
<dbReference type="GO" id="GO:0046655">
    <property type="term" value="P:folic acid metabolic process"/>
    <property type="evidence" value="ECO:0007669"/>
    <property type="project" value="TreeGrafter"/>
</dbReference>
<dbReference type="PROSITE" id="PS00075">
    <property type="entry name" value="DHFR_1"/>
    <property type="match status" value="1"/>
</dbReference>
<dbReference type="RefSeq" id="WP_130503792.1">
    <property type="nucleotide sequence ID" value="NZ_SHLI01000001.1"/>
</dbReference>
<evidence type="ECO:0000313" key="11">
    <source>
        <dbReference type="EMBL" id="RZU99568.1"/>
    </source>
</evidence>
<dbReference type="EC" id="1.5.1.3" evidence="3 8"/>
<evidence type="ECO:0000256" key="7">
    <source>
        <dbReference type="ARBA" id="ARBA00025067"/>
    </source>
</evidence>
<keyword evidence="5 8" id="KW-0521">NADP</keyword>
<proteinExistence type="inferred from homology"/>
<comment type="similarity">
    <text evidence="2 8 9">Belongs to the dihydrofolate reductase family.</text>
</comment>
<dbReference type="InterPro" id="IPR001796">
    <property type="entry name" value="DHFR_dom"/>
</dbReference>
<dbReference type="PROSITE" id="PS51330">
    <property type="entry name" value="DHFR_2"/>
    <property type="match status" value="1"/>
</dbReference>
<keyword evidence="4 8" id="KW-0554">One-carbon metabolism</keyword>
<dbReference type="GO" id="GO:0070401">
    <property type="term" value="F:NADP+ binding"/>
    <property type="evidence" value="ECO:0007669"/>
    <property type="project" value="UniProtKB-ARBA"/>
</dbReference>
<dbReference type="GO" id="GO:0046654">
    <property type="term" value="P:tetrahydrofolate biosynthetic process"/>
    <property type="evidence" value="ECO:0007669"/>
    <property type="project" value="UniProtKB-UniPathway"/>
</dbReference>
<keyword evidence="12" id="KW-1185">Reference proteome</keyword>
<dbReference type="CDD" id="cd00209">
    <property type="entry name" value="DHFR"/>
    <property type="match status" value="1"/>
</dbReference>
<dbReference type="Gene3D" id="3.40.430.10">
    <property type="entry name" value="Dihydrofolate Reductase, subunit A"/>
    <property type="match status" value="1"/>
</dbReference>
<evidence type="ECO:0000256" key="8">
    <source>
        <dbReference type="PIRNR" id="PIRNR000194"/>
    </source>
</evidence>
<accession>A0A4Q8D2F0</accession>